<dbReference type="PANTHER" id="PTHR47219">
    <property type="entry name" value="RAB GTPASE-ACTIVATING PROTEIN 1-LIKE"/>
    <property type="match status" value="1"/>
</dbReference>
<dbReference type="SMART" id="SM00164">
    <property type="entry name" value="TBC"/>
    <property type="match status" value="1"/>
</dbReference>
<dbReference type="SMART" id="SM00233">
    <property type="entry name" value="PH"/>
    <property type="match status" value="1"/>
</dbReference>
<evidence type="ECO:0000256" key="1">
    <source>
        <dbReference type="SAM" id="Coils"/>
    </source>
</evidence>
<feature type="region of interest" description="Disordered" evidence="2">
    <location>
        <begin position="1"/>
        <end position="43"/>
    </location>
</feature>
<keyword evidence="1" id="KW-0175">Coiled coil</keyword>
<dbReference type="Pfam" id="PF00566">
    <property type="entry name" value="RabGAP-TBC"/>
    <property type="match status" value="1"/>
</dbReference>
<dbReference type="SUPFAM" id="SSF50729">
    <property type="entry name" value="PH domain-like"/>
    <property type="match status" value="1"/>
</dbReference>
<name>A0A6A4T4W5_SCOMX</name>
<dbReference type="Pfam" id="PF00169">
    <property type="entry name" value="PH"/>
    <property type="match status" value="1"/>
</dbReference>
<dbReference type="InterPro" id="IPR011993">
    <property type="entry name" value="PH-like_dom_sf"/>
</dbReference>
<evidence type="ECO:0008006" key="7">
    <source>
        <dbReference type="Google" id="ProtNLM"/>
    </source>
</evidence>
<dbReference type="EMBL" id="VEVO01000006">
    <property type="protein sequence ID" value="KAF0041083.1"/>
    <property type="molecule type" value="Genomic_DNA"/>
</dbReference>
<dbReference type="Proteomes" id="UP000438429">
    <property type="component" value="Unassembled WGS sequence"/>
</dbReference>
<dbReference type="InterPro" id="IPR000195">
    <property type="entry name" value="Rab-GAP-TBC_dom"/>
</dbReference>
<comment type="caution">
    <text evidence="5">The sequence shown here is derived from an EMBL/GenBank/DDBJ whole genome shotgun (WGS) entry which is preliminary data.</text>
</comment>
<dbReference type="SUPFAM" id="SSF47923">
    <property type="entry name" value="Ypt/Rab-GAP domain of gyp1p"/>
    <property type="match status" value="2"/>
</dbReference>
<dbReference type="Gene3D" id="2.30.29.30">
    <property type="entry name" value="Pleckstrin-homology domain (PH domain)/Phosphotyrosine-binding domain (PTB)"/>
    <property type="match status" value="1"/>
</dbReference>
<feature type="coiled-coil region" evidence="1">
    <location>
        <begin position="363"/>
        <end position="404"/>
    </location>
</feature>
<feature type="domain" description="PH" evidence="3">
    <location>
        <begin position="69"/>
        <end position="166"/>
    </location>
</feature>
<accession>A0A6A4T4W5</accession>
<feature type="domain" description="Rab-GAP TBC" evidence="4">
    <location>
        <begin position="655"/>
        <end position="821"/>
    </location>
</feature>
<dbReference type="GO" id="GO:0031267">
    <property type="term" value="F:small GTPase binding"/>
    <property type="evidence" value="ECO:0007669"/>
    <property type="project" value="TreeGrafter"/>
</dbReference>
<feature type="compositionally biased region" description="Polar residues" evidence="2">
    <location>
        <begin position="508"/>
        <end position="528"/>
    </location>
</feature>
<evidence type="ECO:0000256" key="2">
    <source>
        <dbReference type="SAM" id="MobiDB-lite"/>
    </source>
</evidence>
<evidence type="ECO:0000259" key="3">
    <source>
        <dbReference type="PROSITE" id="PS50003"/>
    </source>
</evidence>
<feature type="compositionally biased region" description="Basic and acidic residues" evidence="2">
    <location>
        <begin position="1"/>
        <end position="11"/>
    </location>
</feature>
<dbReference type="InterPro" id="IPR050302">
    <property type="entry name" value="Rab_GAP_TBC_domain"/>
</dbReference>
<evidence type="ECO:0000313" key="5">
    <source>
        <dbReference type="EMBL" id="KAF0041083.1"/>
    </source>
</evidence>
<dbReference type="InterPro" id="IPR035969">
    <property type="entry name" value="Rab-GAP_TBC_sf"/>
</dbReference>
<dbReference type="FunFam" id="1.10.472.80:FF:000018">
    <property type="entry name" value="TBC1 domain family member 2B"/>
    <property type="match status" value="1"/>
</dbReference>
<dbReference type="GO" id="GO:0005096">
    <property type="term" value="F:GTPase activator activity"/>
    <property type="evidence" value="ECO:0007669"/>
    <property type="project" value="TreeGrafter"/>
</dbReference>
<evidence type="ECO:0000313" key="6">
    <source>
        <dbReference type="Proteomes" id="UP000438429"/>
    </source>
</evidence>
<feature type="coiled-coil region" evidence="1">
    <location>
        <begin position="533"/>
        <end position="581"/>
    </location>
</feature>
<feature type="coiled-coil region" evidence="1">
    <location>
        <begin position="455"/>
        <end position="489"/>
    </location>
</feature>
<evidence type="ECO:0000259" key="4">
    <source>
        <dbReference type="PROSITE" id="PS50086"/>
    </source>
</evidence>
<dbReference type="Gene3D" id="1.10.472.80">
    <property type="entry name" value="Ypt/Rab-GAP domain of gyp1p, domain 3"/>
    <property type="match status" value="1"/>
</dbReference>
<feature type="region of interest" description="Disordered" evidence="2">
    <location>
        <begin position="335"/>
        <end position="360"/>
    </location>
</feature>
<dbReference type="PANTHER" id="PTHR47219:SF20">
    <property type="entry name" value="TBC1 DOMAIN FAMILY MEMBER 2B"/>
    <property type="match status" value="1"/>
</dbReference>
<reference evidence="5 6" key="1">
    <citation type="submission" date="2019-06" db="EMBL/GenBank/DDBJ databases">
        <title>Draft genomes of female and male turbot (Scophthalmus maximus).</title>
        <authorList>
            <person name="Xu H."/>
            <person name="Xu X.-W."/>
            <person name="Shao C."/>
            <person name="Chen S."/>
        </authorList>
    </citation>
    <scope>NUCLEOTIDE SEQUENCE [LARGE SCALE GENOMIC DNA]</scope>
    <source>
        <strain evidence="5">Ysfricsl-2016a</strain>
        <tissue evidence="5">Blood</tissue>
    </source>
</reference>
<feature type="region of interest" description="Disordered" evidence="2">
    <location>
        <begin position="405"/>
        <end position="435"/>
    </location>
</feature>
<sequence length="928" mass="105934">MLPLSEREASHADGTSSGHPQRCTKKKVRGKMHEEEDGGDASSCAAPRIKAVRSVDVAEVEGEGAREQASKLCGYLNKLSGKGPLRGYKTRWCVYDPRKCYLYYFKTPQDALPLGHIEIGDACFCYDVEGEEGQFEIRTAGKEFILKAPSKQVMHYWLQQLQQKRWEYSSTRSSGQRDSWSSPTLAYPPTGLVGKDNDGIIFEKLSDSMEKVRSDFAMETETDGGAMVGIQSARGPAAGSTNPLNFSLKNFGTELKNSMSYLRQGRGAESRRSVFYIGNNSTEEWELVDAPHKDFTEQKHHPNAHRHSFGSAFTFDFVRNSARPKRPLLRDMMASGRFGRSAETRSAESSPVDDGSKCNGSKSLEMQLRLQTQQEELSHMQQEQAKLREELASQKELVRLLQQTLRTSQSDRPTARCPAPAPDPSAGSDQTPASVVTQQENSQLENLLQERDEQIQSLCGHMERLALEKESLQQELKGLKLKVGEIYDKLEMMMETIQAKDEVIMKLSQESPENSGNSNDASSLSPNREQQELDVLKDSLQGYKSQNKFLNKEILELTVLRRNAESREKALEAKCTALEAKLCQVESKYLVLLQEVKTPVCSSSEQSPAREVISRLLEDALQAEGPDLHEHLIFKPNTVSEYDVYGFKTVPEEEEEEEKLVAKVRALELKSLSMTNQEVSVGVKWENYLASTMNRDLLRSPELKALIRCGVPHEHRSQVWRWLVAIALLYLDQEDAFWSLIAIVEVFMPRDYYTKTLLGSQVDQRVFKDLMSEKLPRLHAHFEQHKVDFSLITFNWFLVVFVDSVVSDILFKIWDAFLYEGPKIMFRFGLALFKYKEEEFLKLQDSTSIFKYLRYFTTTILDSRKLMSIAFGDMNPFPMRQIQNRRSFHLEKVRLELTELEAIRQTFLRERESHQDGRSFASDDEEDN</sequence>
<dbReference type="AlphaFoldDB" id="A0A6A4T4W5"/>
<dbReference type="PROSITE" id="PS50003">
    <property type="entry name" value="PH_DOMAIN"/>
    <property type="match status" value="1"/>
</dbReference>
<gene>
    <name evidence="5" type="ORF">F2P81_006981</name>
</gene>
<dbReference type="FunFam" id="2.30.29.30:FF:000248">
    <property type="entry name" value="TBC1 domain family member 2A isoform X1"/>
    <property type="match status" value="1"/>
</dbReference>
<feature type="region of interest" description="Disordered" evidence="2">
    <location>
        <begin position="508"/>
        <end position="529"/>
    </location>
</feature>
<dbReference type="CDD" id="cd01265">
    <property type="entry name" value="PH_TBC1D2A"/>
    <property type="match status" value="1"/>
</dbReference>
<dbReference type="PROSITE" id="PS50086">
    <property type="entry name" value="TBC_RABGAP"/>
    <property type="match status" value="1"/>
</dbReference>
<dbReference type="InterPro" id="IPR001849">
    <property type="entry name" value="PH_domain"/>
</dbReference>
<organism evidence="5 6">
    <name type="scientific">Scophthalmus maximus</name>
    <name type="common">Turbot</name>
    <name type="synonym">Psetta maxima</name>
    <dbReference type="NCBI Taxonomy" id="52904"/>
    <lineage>
        <taxon>Eukaryota</taxon>
        <taxon>Metazoa</taxon>
        <taxon>Chordata</taxon>
        <taxon>Craniata</taxon>
        <taxon>Vertebrata</taxon>
        <taxon>Euteleostomi</taxon>
        <taxon>Actinopterygii</taxon>
        <taxon>Neopterygii</taxon>
        <taxon>Teleostei</taxon>
        <taxon>Neoteleostei</taxon>
        <taxon>Acanthomorphata</taxon>
        <taxon>Carangaria</taxon>
        <taxon>Pleuronectiformes</taxon>
        <taxon>Pleuronectoidei</taxon>
        <taxon>Scophthalmidae</taxon>
        <taxon>Scophthalmus</taxon>
    </lineage>
</organism>
<protein>
    <recommendedName>
        <fullName evidence="7">TBC1 domain family member 2B</fullName>
    </recommendedName>
</protein>
<proteinExistence type="predicted"/>